<keyword evidence="2" id="KW-1133">Transmembrane helix</keyword>
<feature type="transmembrane region" description="Helical" evidence="2">
    <location>
        <begin position="24"/>
        <end position="48"/>
    </location>
</feature>
<dbReference type="Pfam" id="PF01478">
    <property type="entry name" value="Peptidase_A24"/>
    <property type="match status" value="1"/>
</dbReference>
<dbReference type="GO" id="GO:0005886">
    <property type="term" value="C:plasma membrane"/>
    <property type="evidence" value="ECO:0007669"/>
    <property type="project" value="TreeGrafter"/>
</dbReference>
<keyword evidence="2" id="KW-0812">Transmembrane</keyword>
<dbReference type="PANTHER" id="PTHR30487">
    <property type="entry name" value="TYPE 4 PREPILIN-LIKE PROTEINS LEADER PEPTIDE-PROCESSING ENZYME"/>
    <property type="match status" value="1"/>
</dbReference>
<dbReference type="Gene3D" id="1.20.120.1220">
    <property type="match status" value="1"/>
</dbReference>
<dbReference type="InterPro" id="IPR050882">
    <property type="entry name" value="Prepilin_peptidase/N-MTase"/>
</dbReference>
<evidence type="ECO:0000313" key="5">
    <source>
        <dbReference type="Proteomes" id="UP000446866"/>
    </source>
</evidence>
<feature type="transmembrane region" description="Helical" evidence="2">
    <location>
        <begin position="78"/>
        <end position="97"/>
    </location>
</feature>
<dbReference type="Proteomes" id="UP000446866">
    <property type="component" value="Unassembled WGS sequence"/>
</dbReference>
<feature type="domain" description="Prepilin type IV endopeptidase peptidase" evidence="3">
    <location>
        <begin position="110"/>
        <end position="211"/>
    </location>
</feature>
<evidence type="ECO:0000259" key="3">
    <source>
        <dbReference type="Pfam" id="PF01478"/>
    </source>
</evidence>
<dbReference type="GO" id="GO:0006465">
    <property type="term" value="P:signal peptide processing"/>
    <property type="evidence" value="ECO:0007669"/>
    <property type="project" value="TreeGrafter"/>
</dbReference>
<organism evidence="4 5">
    <name type="scientific">Anaerotruncus colihominis</name>
    <dbReference type="NCBI Taxonomy" id="169435"/>
    <lineage>
        <taxon>Bacteria</taxon>
        <taxon>Bacillati</taxon>
        <taxon>Bacillota</taxon>
        <taxon>Clostridia</taxon>
        <taxon>Eubacteriales</taxon>
        <taxon>Oscillospiraceae</taxon>
        <taxon>Anaerotruncus</taxon>
    </lineage>
</organism>
<feature type="transmembrane region" description="Helical" evidence="2">
    <location>
        <begin position="230"/>
        <end position="249"/>
    </location>
</feature>
<dbReference type="InterPro" id="IPR000045">
    <property type="entry name" value="Prepilin_IV_endopep_pep"/>
</dbReference>
<gene>
    <name evidence="4" type="ORF">D0435_07380</name>
</gene>
<dbReference type="PANTHER" id="PTHR30487:SF0">
    <property type="entry name" value="PREPILIN LEADER PEPTIDASE_N-METHYLTRANSFERASE-RELATED"/>
    <property type="match status" value="1"/>
</dbReference>
<comment type="caution">
    <text evidence="4">The sequence shown here is derived from an EMBL/GenBank/DDBJ whole genome shotgun (WGS) entry which is preliminary data.</text>
</comment>
<feature type="transmembrane region" description="Helical" evidence="2">
    <location>
        <begin position="102"/>
        <end position="119"/>
    </location>
</feature>
<sequence>MFCEMQFCGKIPSEKERKNMTDTLIIIIKCLAAILVGVFAGNGAVYFFNKMPAQWLCDYDEEPSDALKDPYTQRIKSYPWKFILTMLFVVIDIKLVIDDWQFAVAAVCSLWLLLEIAVADAKYRIVPDQLVLLLAVTAMGFIAFHDGWKDCLYGGLAGFGIMGATALLGKLAYCRDTLGGGDIKLFAALGLIAGLRGILLIFVMTILFSAGHLIWLLVRKKIQRTDTVAMAPYIALAAAIHLIFLWDYMPVLLL</sequence>
<evidence type="ECO:0000256" key="1">
    <source>
        <dbReference type="ARBA" id="ARBA00005801"/>
    </source>
</evidence>
<evidence type="ECO:0000313" key="4">
    <source>
        <dbReference type="EMBL" id="NBH61469.1"/>
    </source>
</evidence>
<comment type="similarity">
    <text evidence="1">Belongs to the peptidase A24 family.</text>
</comment>
<dbReference type="EMBL" id="QXWK01000012">
    <property type="protein sequence ID" value="NBH61469.1"/>
    <property type="molecule type" value="Genomic_DNA"/>
</dbReference>
<dbReference type="AlphaFoldDB" id="A0A845QHU8"/>
<evidence type="ECO:0000256" key="2">
    <source>
        <dbReference type="SAM" id="Phobius"/>
    </source>
</evidence>
<feature type="transmembrane region" description="Helical" evidence="2">
    <location>
        <begin position="185"/>
        <end position="218"/>
    </location>
</feature>
<name>A0A845QHU8_9FIRM</name>
<feature type="transmembrane region" description="Helical" evidence="2">
    <location>
        <begin position="151"/>
        <end position="173"/>
    </location>
</feature>
<accession>A0A845QHU8</accession>
<protein>
    <submittedName>
        <fullName evidence="4">Prepilin peptidase</fullName>
    </submittedName>
</protein>
<proteinExistence type="inferred from homology"/>
<dbReference type="GO" id="GO:0004190">
    <property type="term" value="F:aspartic-type endopeptidase activity"/>
    <property type="evidence" value="ECO:0007669"/>
    <property type="project" value="InterPro"/>
</dbReference>
<reference evidence="4 5" key="1">
    <citation type="submission" date="2018-08" db="EMBL/GenBank/DDBJ databases">
        <title>Murine metabolic-syndrome-specific gut microbial biobank.</title>
        <authorList>
            <person name="Liu C."/>
        </authorList>
    </citation>
    <scope>NUCLEOTIDE SEQUENCE [LARGE SCALE GENOMIC DNA]</scope>
    <source>
        <strain evidence="4 5">28</strain>
    </source>
</reference>
<feature type="transmembrane region" description="Helical" evidence="2">
    <location>
        <begin position="125"/>
        <end position="144"/>
    </location>
</feature>
<keyword evidence="2" id="KW-0472">Membrane</keyword>
<keyword evidence="5" id="KW-1185">Reference proteome</keyword>